<accession>A0AAD9PR87</accession>
<sequence>MVRPDEQFTAAYKICQKAERELLQLLIHQQQKNSSTDAETISCLKQQLSQRFPDQSKREKAEKIIQSATNRSLIRTSLSQKRPAANRKKQPKETNELSTIKAKLNELTTLMNDLIAPPVLSNLEQNSGRSAWHFLITGIDRYKGHQKSNGTVSTC</sequence>
<reference evidence="2" key="2">
    <citation type="journal article" date="2023" name="Science">
        <title>Genomic signatures of disease resistance in endangered staghorn corals.</title>
        <authorList>
            <person name="Vollmer S.V."/>
            <person name="Selwyn J.D."/>
            <person name="Despard B.A."/>
            <person name="Roesel C.L."/>
        </authorList>
    </citation>
    <scope>NUCLEOTIDE SEQUENCE</scope>
    <source>
        <strain evidence="2">K2</strain>
    </source>
</reference>
<evidence type="ECO:0000313" key="2">
    <source>
        <dbReference type="EMBL" id="KAK2547375.1"/>
    </source>
</evidence>
<evidence type="ECO:0000313" key="3">
    <source>
        <dbReference type="Proteomes" id="UP001249851"/>
    </source>
</evidence>
<dbReference type="AlphaFoldDB" id="A0AAD9PR87"/>
<evidence type="ECO:0000256" key="1">
    <source>
        <dbReference type="SAM" id="MobiDB-lite"/>
    </source>
</evidence>
<feature type="region of interest" description="Disordered" evidence="1">
    <location>
        <begin position="72"/>
        <end position="97"/>
    </location>
</feature>
<name>A0AAD9PR87_ACRCE</name>
<keyword evidence="3" id="KW-1185">Reference proteome</keyword>
<proteinExistence type="predicted"/>
<organism evidence="2 3">
    <name type="scientific">Acropora cervicornis</name>
    <name type="common">Staghorn coral</name>
    <dbReference type="NCBI Taxonomy" id="6130"/>
    <lineage>
        <taxon>Eukaryota</taxon>
        <taxon>Metazoa</taxon>
        <taxon>Cnidaria</taxon>
        <taxon>Anthozoa</taxon>
        <taxon>Hexacorallia</taxon>
        <taxon>Scleractinia</taxon>
        <taxon>Astrocoeniina</taxon>
        <taxon>Acroporidae</taxon>
        <taxon>Acropora</taxon>
    </lineage>
</organism>
<dbReference type="EMBL" id="JARQWQ010000188">
    <property type="protein sequence ID" value="KAK2547375.1"/>
    <property type="molecule type" value="Genomic_DNA"/>
</dbReference>
<gene>
    <name evidence="2" type="ORF">P5673_032674</name>
</gene>
<protein>
    <submittedName>
        <fullName evidence="2">Uncharacterized protein</fullName>
    </submittedName>
</protein>
<dbReference type="Proteomes" id="UP001249851">
    <property type="component" value="Unassembled WGS sequence"/>
</dbReference>
<comment type="caution">
    <text evidence="2">The sequence shown here is derived from an EMBL/GenBank/DDBJ whole genome shotgun (WGS) entry which is preliminary data.</text>
</comment>
<reference evidence="2" key="1">
    <citation type="journal article" date="2023" name="G3 (Bethesda)">
        <title>Whole genome assembly and annotation of the endangered Caribbean coral Acropora cervicornis.</title>
        <authorList>
            <person name="Selwyn J.D."/>
            <person name="Vollmer S.V."/>
        </authorList>
    </citation>
    <scope>NUCLEOTIDE SEQUENCE</scope>
    <source>
        <strain evidence="2">K2</strain>
    </source>
</reference>